<sequence length="149" mass="16192">MPSPLAAFAFLRGIRRLSGATRRLSGTTRVGNNFGISRTMVSTTKRRLAHILDTLAPQGGCVNTRPHLHLHRRRPHLLFPYAVQCMQPRSLDSAPMSQSIASHRSSPRTAQPYDCRAIPMRFPTTHGVRGGAPTPRCGSATCARGGLAP</sequence>
<evidence type="ECO:0000313" key="1">
    <source>
        <dbReference type="EMBL" id="KAJ7321879.1"/>
    </source>
</evidence>
<gene>
    <name evidence="1" type="ORF">DFH08DRAFT_888828</name>
</gene>
<comment type="caution">
    <text evidence="1">The sequence shown here is derived from an EMBL/GenBank/DDBJ whole genome shotgun (WGS) entry which is preliminary data.</text>
</comment>
<organism evidence="1 2">
    <name type="scientific">Mycena albidolilacea</name>
    <dbReference type="NCBI Taxonomy" id="1033008"/>
    <lineage>
        <taxon>Eukaryota</taxon>
        <taxon>Fungi</taxon>
        <taxon>Dikarya</taxon>
        <taxon>Basidiomycota</taxon>
        <taxon>Agaricomycotina</taxon>
        <taxon>Agaricomycetes</taxon>
        <taxon>Agaricomycetidae</taxon>
        <taxon>Agaricales</taxon>
        <taxon>Marasmiineae</taxon>
        <taxon>Mycenaceae</taxon>
        <taxon>Mycena</taxon>
    </lineage>
</organism>
<reference evidence="1" key="1">
    <citation type="submission" date="2023-03" db="EMBL/GenBank/DDBJ databases">
        <title>Massive genome expansion in bonnet fungi (Mycena s.s.) driven by repeated elements and novel gene families across ecological guilds.</title>
        <authorList>
            <consortium name="Lawrence Berkeley National Laboratory"/>
            <person name="Harder C.B."/>
            <person name="Miyauchi S."/>
            <person name="Viragh M."/>
            <person name="Kuo A."/>
            <person name="Thoen E."/>
            <person name="Andreopoulos B."/>
            <person name="Lu D."/>
            <person name="Skrede I."/>
            <person name="Drula E."/>
            <person name="Henrissat B."/>
            <person name="Morin E."/>
            <person name="Kohler A."/>
            <person name="Barry K."/>
            <person name="LaButti K."/>
            <person name="Morin E."/>
            <person name="Salamov A."/>
            <person name="Lipzen A."/>
            <person name="Mereny Z."/>
            <person name="Hegedus B."/>
            <person name="Baldrian P."/>
            <person name="Stursova M."/>
            <person name="Weitz H."/>
            <person name="Taylor A."/>
            <person name="Grigoriev I.V."/>
            <person name="Nagy L.G."/>
            <person name="Martin F."/>
            <person name="Kauserud H."/>
        </authorList>
    </citation>
    <scope>NUCLEOTIDE SEQUENCE</scope>
    <source>
        <strain evidence="1">CBHHK002</strain>
    </source>
</reference>
<dbReference type="Proteomes" id="UP001218218">
    <property type="component" value="Unassembled WGS sequence"/>
</dbReference>
<name>A0AAD7EHQ1_9AGAR</name>
<accession>A0AAD7EHQ1</accession>
<dbReference type="EMBL" id="JARIHO010000049">
    <property type="protein sequence ID" value="KAJ7321879.1"/>
    <property type="molecule type" value="Genomic_DNA"/>
</dbReference>
<dbReference type="AlphaFoldDB" id="A0AAD7EHQ1"/>
<keyword evidence="2" id="KW-1185">Reference proteome</keyword>
<protein>
    <submittedName>
        <fullName evidence="1">Uncharacterized protein</fullName>
    </submittedName>
</protein>
<evidence type="ECO:0000313" key="2">
    <source>
        <dbReference type="Proteomes" id="UP001218218"/>
    </source>
</evidence>
<proteinExistence type="predicted"/>